<name>A0A0K0CVN3_ANGCA</name>
<dbReference type="PANTHER" id="PTHR11736:SF14">
    <property type="entry name" value="NSE3 HOMOLOG, SMC5-SMC6 COMPLEX COMPONENT"/>
    <property type="match status" value="1"/>
</dbReference>
<keyword evidence="3" id="KW-1185">Reference proteome</keyword>
<dbReference type="Proteomes" id="UP000035642">
    <property type="component" value="Unassembled WGS sequence"/>
</dbReference>
<dbReference type="InterPro" id="IPR041899">
    <property type="entry name" value="MAGE_WH2"/>
</dbReference>
<dbReference type="SMART" id="SM01373">
    <property type="entry name" value="MAGE"/>
    <property type="match status" value="1"/>
</dbReference>
<reference evidence="3" key="1">
    <citation type="submission" date="2012-09" db="EMBL/GenBank/DDBJ databases">
        <authorList>
            <person name="Martin A.A."/>
        </authorList>
    </citation>
    <scope>NUCLEOTIDE SEQUENCE</scope>
</reference>
<proteinExistence type="predicted"/>
<protein>
    <submittedName>
        <fullName evidence="4">MAGE domain-containing protein</fullName>
    </submittedName>
</protein>
<dbReference type="PANTHER" id="PTHR11736">
    <property type="entry name" value="MELANOMA-ASSOCIATED ANTIGEN MAGE ANTIGEN"/>
    <property type="match status" value="1"/>
</dbReference>
<sequence>MSLDEDIPSTASQGRRKTRRPVRSRIGGKQDTRAELEVEEVPSSQEGKASQIGRLARHLLYATANEKDGALKDVVAQKEHCFSKKEYPYVLRQASSAIEHSFGCKVVHRANQSHIVRMECVGENCPLDSMAQAKKGLLSAILMFIFAFKNKKTNVSAITETALISFLRALGLSYSTPDPIFGDIKKFISPTSSAEFVHEGYISFAKSSDPCGTQVITYDWGPRAILVCEPMVMLNSFCSILKDPQVNKWSSQVETTNELEQEKRQIIKNSENYMFEDK</sequence>
<feature type="region of interest" description="Disordered" evidence="1">
    <location>
        <begin position="1"/>
        <end position="49"/>
    </location>
</feature>
<evidence type="ECO:0000313" key="4">
    <source>
        <dbReference type="WBParaSite" id="ACAC_0000141501-mRNA-1"/>
    </source>
</evidence>
<dbReference type="AlphaFoldDB" id="A0A0K0CVN3"/>
<feature type="domain" description="MAGE" evidence="2">
    <location>
        <begin position="55"/>
        <end position="233"/>
    </location>
</feature>
<dbReference type="GO" id="GO:0005634">
    <property type="term" value="C:nucleus"/>
    <property type="evidence" value="ECO:0007669"/>
    <property type="project" value="TreeGrafter"/>
</dbReference>
<organism evidence="3 4">
    <name type="scientific">Angiostrongylus cantonensis</name>
    <name type="common">Rat lungworm</name>
    <dbReference type="NCBI Taxonomy" id="6313"/>
    <lineage>
        <taxon>Eukaryota</taxon>
        <taxon>Metazoa</taxon>
        <taxon>Ecdysozoa</taxon>
        <taxon>Nematoda</taxon>
        <taxon>Chromadorea</taxon>
        <taxon>Rhabditida</taxon>
        <taxon>Rhabditina</taxon>
        <taxon>Rhabditomorpha</taxon>
        <taxon>Strongyloidea</taxon>
        <taxon>Metastrongylidae</taxon>
        <taxon>Angiostrongylus</taxon>
    </lineage>
</organism>
<evidence type="ECO:0000313" key="3">
    <source>
        <dbReference type="Proteomes" id="UP000035642"/>
    </source>
</evidence>
<evidence type="ECO:0000259" key="2">
    <source>
        <dbReference type="SMART" id="SM01373"/>
    </source>
</evidence>
<dbReference type="Gene3D" id="1.10.10.1210">
    <property type="entry name" value="MAGE homology domain, winged helix WH2 motif"/>
    <property type="match status" value="1"/>
</dbReference>
<evidence type="ECO:0000256" key="1">
    <source>
        <dbReference type="SAM" id="MobiDB-lite"/>
    </source>
</evidence>
<feature type="compositionally biased region" description="Basic residues" evidence="1">
    <location>
        <begin position="14"/>
        <end position="23"/>
    </location>
</feature>
<dbReference type="InterPro" id="IPR002190">
    <property type="entry name" value="MHD_dom"/>
</dbReference>
<dbReference type="InterPro" id="IPR037445">
    <property type="entry name" value="MAGE"/>
</dbReference>
<dbReference type="Pfam" id="PF01454">
    <property type="entry name" value="MAGE"/>
    <property type="match status" value="1"/>
</dbReference>
<dbReference type="STRING" id="6313.A0A0K0CVN3"/>
<dbReference type="WBParaSite" id="ACAC_0000141501-mRNA-1">
    <property type="protein sequence ID" value="ACAC_0000141501-mRNA-1"/>
    <property type="gene ID" value="ACAC_0000141501"/>
</dbReference>
<reference evidence="4" key="2">
    <citation type="submission" date="2017-02" db="UniProtKB">
        <authorList>
            <consortium name="WormBaseParasite"/>
        </authorList>
    </citation>
    <scope>IDENTIFICATION</scope>
</reference>
<accession>A0A0K0CVN3</accession>